<dbReference type="EMBL" id="BPVZ01000196">
    <property type="protein sequence ID" value="GKV45598.1"/>
    <property type="molecule type" value="Genomic_DNA"/>
</dbReference>
<dbReference type="AlphaFoldDB" id="A0AAV5M7X1"/>
<reference evidence="1 2" key="1">
    <citation type="journal article" date="2021" name="Commun. Biol.">
        <title>The genome of Shorea leprosula (Dipterocarpaceae) highlights the ecological relevance of drought in aseasonal tropical rainforests.</title>
        <authorList>
            <person name="Ng K.K.S."/>
            <person name="Kobayashi M.J."/>
            <person name="Fawcett J.A."/>
            <person name="Hatakeyama M."/>
            <person name="Paape T."/>
            <person name="Ng C.H."/>
            <person name="Ang C.C."/>
            <person name="Tnah L.H."/>
            <person name="Lee C.T."/>
            <person name="Nishiyama T."/>
            <person name="Sese J."/>
            <person name="O'Brien M.J."/>
            <person name="Copetti D."/>
            <person name="Mohd Noor M.I."/>
            <person name="Ong R.C."/>
            <person name="Putra M."/>
            <person name="Sireger I.Z."/>
            <person name="Indrioko S."/>
            <person name="Kosugi Y."/>
            <person name="Izuno A."/>
            <person name="Isagi Y."/>
            <person name="Lee S.L."/>
            <person name="Shimizu K.K."/>
        </authorList>
    </citation>
    <scope>NUCLEOTIDE SEQUENCE [LARGE SCALE GENOMIC DNA]</scope>
    <source>
        <strain evidence="1">214</strain>
    </source>
</reference>
<evidence type="ECO:0000313" key="2">
    <source>
        <dbReference type="Proteomes" id="UP001054252"/>
    </source>
</evidence>
<dbReference type="Proteomes" id="UP001054252">
    <property type="component" value="Unassembled WGS sequence"/>
</dbReference>
<comment type="caution">
    <text evidence="1">The sequence shown here is derived from an EMBL/GenBank/DDBJ whole genome shotgun (WGS) entry which is preliminary data.</text>
</comment>
<evidence type="ECO:0000313" key="1">
    <source>
        <dbReference type="EMBL" id="GKV45598.1"/>
    </source>
</evidence>
<sequence length="56" mass="6367">MHKQINRTCDMIKRFTSVSLSDSSKKKYEASSSALVLKLVMACICWELVCLLNENV</sequence>
<evidence type="ECO:0008006" key="3">
    <source>
        <dbReference type="Google" id="ProtNLM"/>
    </source>
</evidence>
<keyword evidence="2" id="KW-1185">Reference proteome</keyword>
<accession>A0AAV5M7X1</accession>
<organism evidence="1 2">
    <name type="scientific">Rubroshorea leprosula</name>
    <dbReference type="NCBI Taxonomy" id="152421"/>
    <lineage>
        <taxon>Eukaryota</taxon>
        <taxon>Viridiplantae</taxon>
        <taxon>Streptophyta</taxon>
        <taxon>Embryophyta</taxon>
        <taxon>Tracheophyta</taxon>
        <taxon>Spermatophyta</taxon>
        <taxon>Magnoliopsida</taxon>
        <taxon>eudicotyledons</taxon>
        <taxon>Gunneridae</taxon>
        <taxon>Pentapetalae</taxon>
        <taxon>rosids</taxon>
        <taxon>malvids</taxon>
        <taxon>Malvales</taxon>
        <taxon>Dipterocarpaceae</taxon>
        <taxon>Rubroshorea</taxon>
    </lineage>
</organism>
<protein>
    <recommendedName>
        <fullName evidence="3">Transposase</fullName>
    </recommendedName>
</protein>
<gene>
    <name evidence="1" type="ORF">SLEP1_g52663</name>
</gene>
<proteinExistence type="predicted"/>
<name>A0AAV5M7X1_9ROSI</name>